<dbReference type="PANTHER" id="PTHR22911">
    <property type="entry name" value="ACYL-MALONYL CONDENSING ENZYME-RELATED"/>
    <property type="match status" value="1"/>
</dbReference>
<sequence>MAVMETPQRTVVIASLLVLAAELCFAGVSAMVKYLSTDVPSEQLVFFRSLMTFVVLLPWLWRKGPGAFKTKAWRFHLTRGIAGLTAMYLFFYAIATIPLAQATLVLLLSPFLIPIIGRLWLNELVLPQTWIAITIGFLGAFVFLNPVSAELSPVILVAFIAACLAAFTKTLIRQMSATESSSKIVFYFAALGTLLSAIPLLWLGQAIAAEHWIGIAVMGLLAVGGQLGMTKAFSIAPAARVGVFTYSSVIFAALMGYWFWDEAITWYMLVGAAIITVAGYLAIRTRRKAESSGKVGS</sequence>
<feature type="transmembrane region" description="Helical" evidence="5">
    <location>
        <begin position="45"/>
        <end position="61"/>
    </location>
</feature>
<evidence type="ECO:0000256" key="5">
    <source>
        <dbReference type="SAM" id="Phobius"/>
    </source>
</evidence>
<dbReference type="AlphaFoldDB" id="A0A432Y548"/>
<name>A0A432Y548_9GAMM</name>
<evidence type="ECO:0000256" key="1">
    <source>
        <dbReference type="ARBA" id="ARBA00004141"/>
    </source>
</evidence>
<feature type="transmembrane region" description="Helical" evidence="5">
    <location>
        <begin position="130"/>
        <end position="148"/>
    </location>
</feature>
<evidence type="ECO:0000259" key="6">
    <source>
        <dbReference type="Pfam" id="PF00892"/>
    </source>
</evidence>
<gene>
    <name evidence="7" type="ORF">CWI70_04435</name>
</gene>
<dbReference type="RefSeq" id="WP_126770911.1">
    <property type="nucleotide sequence ID" value="NZ_PIPX01000001.1"/>
</dbReference>
<organism evidence="7 8">
    <name type="scientific">Pseudidiomarina homiensis</name>
    <dbReference type="NCBI Taxonomy" id="364198"/>
    <lineage>
        <taxon>Bacteria</taxon>
        <taxon>Pseudomonadati</taxon>
        <taxon>Pseudomonadota</taxon>
        <taxon>Gammaproteobacteria</taxon>
        <taxon>Alteromonadales</taxon>
        <taxon>Idiomarinaceae</taxon>
        <taxon>Pseudidiomarina</taxon>
    </lineage>
</organism>
<proteinExistence type="predicted"/>
<feature type="transmembrane region" description="Helical" evidence="5">
    <location>
        <begin position="154"/>
        <end position="172"/>
    </location>
</feature>
<keyword evidence="8" id="KW-1185">Reference proteome</keyword>
<feature type="transmembrane region" description="Helical" evidence="5">
    <location>
        <begin position="184"/>
        <end position="205"/>
    </location>
</feature>
<dbReference type="SUPFAM" id="SSF103481">
    <property type="entry name" value="Multidrug resistance efflux transporter EmrE"/>
    <property type="match status" value="2"/>
</dbReference>
<keyword evidence="2 5" id="KW-0812">Transmembrane</keyword>
<keyword evidence="3 5" id="KW-1133">Transmembrane helix</keyword>
<evidence type="ECO:0000313" key="8">
    <source>
        <dbReference type="Proteomes" id="UP000287649"/>
    </source>
</evidence>
<accession>A0A432Y548</accession>
<evidence type="ECO:0000256" key="2">
    <source>
        <dbReference type="ARBA" id="ARBA00022692"/>
    </source>
</evidence>
<dbReference type="EMBL" id="PIPX01000001">
    <property type="protein sequence ID" value="RUO56021.1"/>
    <property type="molecule type" value="Genomic_DNA"/>
</dbReference>
<feature type="transmembrane region" description="Helical" evidence="5">
    <location>
        <begin position="241"/>
        <end position="260"/>
    </location>
</feature>
<dbReference type="InterPro" id="IPR037185">
    <property type="entry name" value="EmrE-like"/>
</dbReference>
<dbReference type="OrthoDB" id="148351at2"/>
<reference evidence="8" key="1">
    <citation type="journal article" date="2018" name="Front. Microbiol.">
        <title>Genome-Based Analysis Reveals the Taxonomy and Diversity of the Family Idiomarinaceae.</title>
        <authorList>
            <person name="Liu Y."/>
            <person name="Lai Q."/>
            <person name="Shao Z."/>
        </authorList>
    </citation>
    <scope>NUCLEOTIDE SEQUENCE [LARGE SCALE GENOMIC DNA]</scope>
    <source>
        <strain evidence="8">PO-M2</strain>
    </source>
</reference>
<keyword evidence="4 5" id="KW-0472">Membrane</keyword>
<comment type="caution">
    <text evidence="7">The sequence shown here is derived from an EMBL/GenBank/DDBJ whole genome shotgun (WGS) entry which is preliminary data.</text>
</comment>
<protein>
    <submittedName>
        <fullName evidence="7">Multidrug DMT transporter permease</fullName>
    </submittedName>
</protein>
<dbReference type="Proteomes" id="UP000287649">
    <property type="component" value="Unassembled WGS sequence"/>
</dbReference>
<comment type="subcellular location">
    <subcellularLocation>
        <location evidence="1">Membrane</location>
        <topology evidence="1">Multi-pass membrane protein</topology>
    </subcellularLocation>
</comment>
<dbReference type="PANTHER" id="PTHR22911:SF6">
    <property type="entry name" value="SOLUTE CARRIER FAMILY 35 MEMBER G1"/>
    <property type="match status" value="1"/>
</dbReference>
<feature type="domain" description="EamA" evidence="6">
    <location>
        <begin position="154"/>
        <end position="281"/>
    </location>
</feature>
<dbReference type="Pfam" id="PF00892">
    <property type="entry name" value="EamA"/>
    <property type="match status" value="2"/>
</dbReference>
<evidence type="ECO:0000313" key="7">
    <source>
        <dbReference type="EMBL" id="RUO56021.1"/>
    </source>
</evidence>
<feature type="domain" description="EamA" evidence="6">
    <location>
        <begin position="14"/>
        <end position="143"/>
    </location>
</feature>
<evidence type="ECO:0000256" key="3">
    <source>
        <dbReference type="ARBA" id="ARBA00022989"/>
    </source>
</evidence>
<evidence type="ECO:0000256" key="4">
    <source>
        <dbReference type="ARBA" id="ARBA00023136"/>
    </source>
</evidence>
<feature type="transmembrane region" description="Helical" evidence="5">
    <location>
        <begin position="266"/>
        <end position="283"/>
    </location>
</feature>
<feature type="transmembrane region" description="Helical" evidence="5">
    <location>
        <begin position="211"/>
        <end position="229"/>
    </location>
</feature>
<dbReference type="InterPro" id="IPR000620">
    <property type="entry name" value="EamA_dom"/>
</dbReference>
<dbReference type="GO" id="GO:0016020">
    <property type="term" value="C:membrane"/>
    <property type="evidence" value="ECO:0007669"/>
    <property type="project" value="UniProtKB-SubCell"/>
</dbReference>